<proteinExistence type="predicted"/>
<dbReference type="EMBL" id="AKCU01000359">
    <property type="protein sequence ID" value="EKV12126.1"/>
    <property type="molecule type" value="Genomic_DNA"/>
</dbReference>
<organism evidence="1 2">
    <name type="scientific">Penicillium digitatum (strain Pd1 / CECT 20795)</name>
    <name type="common">Green mold</name>
    <dbReference type="NCBI Taxonomy" id="1170230"/>
    <lineage>
        <taxon>Eukaryota</taxon>
        <taxon>Fungi</taxon>
        <taxon>Dikarya</taxon>
        <taxon>Ascomycota</taxon>
        <taxon>Pezizomycotina</taxon>
        <taxon>Eurotiomycetes</taxon>
        <taxon>Eurotiomycetidae</taxon>
        <taxon>Eurotiales</taxon>
        <taxon>Aspergillaceae</taxon>
        <taxon>Penicillium</taxon>
    </lineage>
</organism>
<protein>
    <submittedName>
        <fullName evidence="1">Uncharacterized protein</fullName>
    </submittedName>
</protein>
<sequence>MQGEHSRARTPERPIRTVGNCIRDIGLAQNHRKVSRAGISSKEL</sequence>
<evidence type="ECO:0000313" key="2">
    <source>
        <dbReference type="Proteomes" id="UP000009886"/>
    </source>
</evidence>
<comment type="caution">
    <text evidence="1">The sequence shown here is derived from an EMBL/GenBank/DDBJ whole genome shotgun (WGS) entry which is preliminary data.</text>
</comment>
<accession>K9GFR5</accession>
<dbReference type="Proteomes" id="UP000009886">
    <property type="component" value="Unassembled WGS sequence"/>
</dbReference>
<evidence type="ECO:0000313" key="1">
    <source>
        <dbReference type="EMBL" id="EKV12126.1"/>
    </source>
</evidence>
<reference evidence="2" key="1">
    <citation type="journal article" date="2012" name="BMC Genomics">
        <title>Genome sequence of the necrotrophic fungus Penicillium digitatum, the main postharvest pathogen of citrus.</title>
        <authorList>
            <person name="Marcet-Houben M."/>
            <person name="Ballester A.-R."/>
            <person name="de la Fuente B."/>
            <person name="Harries E."/>
            <person name="Marcos J.F."/>
            <person name="Gonzalez-Candelas L."/>
            <person name="Gabaldon T."/>
        </authorList>
    </citation>
    <scope>NUCLEOTIDE SEQUENCE [LARGE SCALE GENOMIC DNA]</scope>
    <source>
        <strain evidence="2">Pd1 / CECT 20795</strain>
    </source>
</reference>
<dbReference type="VEuPathDB" id="FungiDB:PDIP_53320"/>
<dbReference type="AlphaFoldDB" id="K9GFR5"/>
<gene>
    <name evidence="1" type="ORF">PDIP_53320</name>
</gene>
<dbReference type="KEGG" id="pdp:PDIP_53320"/>
<name>K9GFR5_PEND1</name>
<dbReference type="OrthoDB" id="10370399at2759"/>
<dbReference type="HOGENOM" id="CLU_3335784_0_0_1"/>